<organism evidence="1 2">
    <name type="scientific">Olleya aquimaris</name>
    <dbReference type="NCBI Taxonomy" id="639310"/>
    <lineage>
        <taxon>Bacteria</taxon>
        <taxon>Pseudomonadati</taxon>
        <taxon>Bacteroidota</taxon>
        <taxon>Flavobacteriia</taxon>
        <taxon>Flavobacteriales</taxon>
        <taxon>Flavobacteriaceae</taxon>
    </lineage>
</organism>
<sequence length="173" mass="19883">MKFFNYLVIIALLFTACKKEQEQIQPEENISVTDSLKLTKKDISKINYKDIGLDAKSNPIISNWQAYLNIVNGIEKIKTPDFTFFNADVDLFNSSVKDFEQTIPEAINTDPVKARVLVLKTMLYKFQELESLQTSTKKEKLLAIQEVFVALSNLNLQINKKIEKDSQTIIKPY</sequence>
<evidence type="ECO:0008006" key="3">
    <source>
        <dbReference type="Google" id="ProtNLM"/>
    </source>
</evidence>
<dbReference type="PROSITE" id="PS51257">
    <property type="entry name" value="PROKAR_LIPOPROTEIN"/>
    <property type="match status" value="1"/>
</dbReference>
<reference evidence="1 2" key="1">
    <citation type="submission" date="2018-06" db="EMBL/GenBank/DDBJ databases">
        <title>Genomic Encyclopedia of Archaeal and Bacterial Type Strains, Phase II (KMG-II): from individual species to whole genera.</title>
        <authorList>
            <person name="Goeker M."/>
        </authorList>
    </citation>
    <scope>NUCLEOTIDE SEQUENCE [LARGE SCALE GENOMIC DNA]</scope>
    <source>
        <strain evidence="1 2">DSM 24464</strain>
    </source>
</reference>
<comment type="caution">
    <text evidence="1">The sequence shown here is derived from an EMBL/GenBank/DDBJ whole genome shotgun (WGS) entry which is preliminary data.</text>
</comment>
<protein>
    <recommendedName>
        <fullName evidence="3">Lipoprotein</fullName>
    </recommendedName>
</protein>
<accession>A0A327RPN0</accession>
<proteinExistence type="predicted"/>
<name>A0A327RPN0_9FLAO</name>
<keyword evidence="2" id="KW-1185">Reference proteome</keyword>
<dbReference type="RefSeq" id="WP_111658643.1">
    <property type="nucleotide sequence ID" value="NZ_QLLO01000001.1"/>
</dbReference>
<evidence type="ECO:0000313" key="1">
    <source>
        <dbReference type="EMBL" id="RAJ18008.1"/>
    </source>
</evidence>
<dbReference type="Proteomes" id="UP000248703">
    <property type="component" value="Unassembled WGS sequence"/>
</dbReference>
<dbReference type="OrthoDB" id="1443931at2"/>
<dbReference type="EMBL" id="QLLO01000001">
    <property type="protein sequence ID" value="RAJ18008.1"/>
    <property type="molecule type" value="Genomic_DNA"/>
</dbReference>
<gene>
    <name evidence="1" type="ORF">LY08_00280</name>
</gene>
<evidence type="ECO:0000313" key="2">
    <source>
        <dbReference type="Proteomes" id="UP000248703"/>
    </source>
</evidence>
<dbReference type="AlphaFoldDB" id="A0A327RPN0"/>